<dbReference type="PROSITE" id="PS50005">
    <property type="entry name" value="TPR"/>
    <property type="match status" value="1"/>
</dbReference>
<evidence type="ECO:0000256" key="1">
    <source>
        <dbReference type="PROSITE-ProRule" id="PRU00339"/>
    </source>
</evidence>
<dbReference type="PROSITE" id="PS50943">
    <property type="entry name" value="HTH_CROC1"/>
    <property type="match status" value="1"/>
</dbReference>
<dbReference type="SMART" id="SM00530">
    <property type="entry name" value="HTH_XRE"/>
    <property type="match status" value="1"/>
</dbReference>
<dbReference type="CDD" id="cd00093">
    <property type="entry name" value="HTH_XRE"/>
    <property type="match status" value="1"/>
</dbReference>
<dbReference type="PANTHER" id="PTHR37038:SF14">
    <property type="entry name" value="TRANSCRIPTIONAL ACTIVATOR"/>
    <property type="match status" value="1"/>
</dbReference>
<dbReference type="AlphaFoldDB" id="A0AAW9JLW0"/>
<gene>
    <name evidence="3" type="ORF">RAK27_01790</name>
</gene>
<dbReference type="InterPro" id="IPR001387">
    <property type="entry name" value="Cro/C1-type_HTH"/>
</dbReference>
<name>A0AAW9JLW0_CARML</name>
<dbReference type="InterPro" id="IPR011990">
    <property type="entry name" value="TPR-like_helical_dom_sf"/>
</dbReference>
<dbReference type="GO" id="GO:0003677">
    <property type="term" value="F:DNA binding"/>
    <property type="evidence" value="ECO:0007669"/>
    <property type="project" value="InterPro"/>
</dbReference>
<dbReference type="SMART" id="SM00028">
    <property type="entry name" value="TPR"/>
    <property type="match status" value="3"/>
</dbReference>
<dbReference type="Proteomes" id="UP001290462">
    <property type="component" value="Unassembled WGS sequence"/>
</dbReference>
<dbReference type="PANTHER" id="PTHR37038">
    <property type="entry name" value="TRANSCRIPTIONAL REGULATOR-RELATED"/>
    <property type="match status" value="1"/>
</dbReference>
<evidence type="ECO:0000259" key="2">
    <source>
        <dbReference type="PROSITE" id="PS50943"/>
    </source>
</evidence>
<evidence type="ECO:0000313" key="3">
    <source>
        <dbReference type="EMBL" id="MDZ5757387.1"/>
    </source>
</evidence>
<dbReference type="EMBL" id="JAVBVO010000001">
    <property type="protein sequence ID" value="MDZ5757387.1"/>
    <property type="molecule type" value="Genomic_DNA"/>
</dbReference>
<dbReference type="InterPro" id="IPR019734">
    <property type="entry name" value="TPR_rpt"/>
</dbReference>
<proteinExistence type="predicted"/>
<dbReference type="Pfam" id="PF01381">
    <property type="entry name" value="HTH_3"/>
    <property type="match status" value="1"/>
</dbReference>
<protein>
    <submittedName>
        <fullName evidence="3">Helix-turn-helix transcriptional regulator</fullName>
    </submittedName>
</protein>
<keyword evidence="1" id="KW-0802">TPR repeat</keyword>
<dbReference type="RefSeq" id="WP_322808343.1">
    <property type="nucleotide sequence ID" value="NZ_JAVBVO010000001.1"/>
</dbReference>
<accession>A0AAW9JLW0</accession>
<dbReference type="Gene3D" id="1.25.40.10">
    <property type="entry name" value="Tetratricopeptide repeat domain"/>
    <property type="match status" value="1"/>
</dbReference>
<organism evidence="3 4">
    <name type="scientific">Carnobacterium maltaromaticum</name>
    <name type="common">Carnobacterium piscicola</name>
    <dbReference type="NCBI Taxonomy" id="2751"/>
    <lineage>
        <taxon>Bacteria</taxon>
        <taxon>Bacillati</taxon>
        <taxon>Bacillota</taxon>
        <taxon>Bacilli</taxon>
        <taxon>Lactobacillales</taxon>
        <taxon>Carnobacteriaceae</taxon>
        <taxon>Carnobacterium</taxon>
    </lineage>
</organism>
<feature type="domain" description="HTH cro/C1-type" evidence="2">
    <location>
        <begin position="8"/>
        <end position="61"/>
    </location>
</feature>
<sequence>MKRIGLRVKKSRLANGLTQKELAKGICAQATISHLEKGNSQPSLALIVAIYQRLGLKVDNLYEGITTKACYTKIYAQVRTLISQQHYQESLAFLTEKIKINQLENPSEIKQYHYYYGVNTLLGYHTYSDAFYHFSLTLLTKTTNQADHLDLLATNGMGVAYLLNSEPRKAHTYFKKSEQLVKQSLKTVSTLQASSEIAKIYYTLAKYYSRDKEYTKAVEFCEKGIKLQNKHQLKDYLGILYYEKGFNLKKLNQLSEAEDYLVNAFYAAKESKNQCLMDVLKNNQKNDRLDDYPYW</sequence>
<dbReference type="SUPFAM" id="SSF47413">
    <property type="entry name" value="lambda repressor-like DNA-binding domains"/>
    <property type="match status" value="1"/>
</dbReference>
<evidence type="ECO:0000313" key="4">
    <source>
        <dbReference type="Proteomes" id="UP001290462"/>
    </source>
</evidence>
<dbReference type="SUPFAM" id="SSF48452">
    <property type="entry name" value="TPR-like"/>
    <property type="match status" value="1"/>
</dbReference>
<reference evidence="3" key="1">
    <citation type="submission" date="2023-08" db="EMBL/GenBank/DDBJ databases">
        <title>Genomic characterization of piscicolin 126 produced by Carnobacterium maltaromaticum CM22 strain isolated from salmon (Salmo salar).</title>
        <authorList>
            <person name="Gonzalez-Gragera E."/>
            <person name="Garcia-Lopez J.D."/>
            <person name="Teso-Perez C."/>
            <person name="Gimenez-Hernandez I."/>
            <person name="Peralta-Sanchez J.M."/>
            <person name="Valdivia E."/>
            <person name="Montalban-Lopez M."/>
            <person name="Martin-Platero A.M."/>
            <person name="Banos A."/>
            <person name="Martinez-Bueno M."/>
        </authorList>
    </citation>
    <scope>NUCLEOTIDE SEQUENCE</scope>
    <source>
        <strain evidence="3">CM22</strain>
    </source>
</reference>
<comment type="caution">
    <text evidence="3">The sequence shown here is derived from an EMBL/GenBank/DDBJ whole genome shotgun (WGS) entry which is preliminary data.</text>
</comment>
<feature type="repeat" description="TPR" evidence="1">
    <location>
        <begin position="198"/>
        <end position="231"/>
    </location>
</feature>
<dbReference type="InterPro" id="IPR053163">
    <property type="entry name" value="HTH-type_regulator_Rgg"/>
</dbReference>
<dbReference type="InterPro" id="IPR010982">
    <property type="entry name" value="Lambda_DNA-bd_dom_sf"/>
</dbReference>